<keyword evidence="1" id="KW-1185">Reference proteome</keyword>
<evidence type="ECO:0000313" key="2">
    <source>
        <dbReference type="WBParaSite" id="scf7180000419113.g3396"/>
    </source>
</evidence>
<reference evidence="2" key="1">
    <citation type="submission" date="2022-11" db="UniProtKB">
        <authorList>
            <consortium name="WormBaseParasite"/>
        </authorList>
    </citation>
    <scope>IDENTIFICATION</scope>
</reference>
<accession>A0A915NMQ9</accession>
<dbReference type="AlphaFoldDB" id="A0A915NMQ9"/>
<organism evidence="1 2">
    <name type="scientific">Meloidogyne floridensis</name>
    <dbReference type="NCBI Taxonomy" id="298350"/>
    <lineage>
        <taxon>Eukaryota</taxon>
        <taxon>Metazoa</taxon>
        <taxon>Ecdysozoa</taxon>
        <taxon>Nematoda</taxon>
        <taxon>Chromadorea</taxon>
        <taxon>Rhabditida</taxon>
        <taxon>Tylenchina</taxon>
        <taxon>Tylenchomorpha</taxon>
        <taxon>Tylenchoidea</taxon>
        <taxon>Meloidogynidae</taxon>
        <taxon>Meloidogyninae</taxon>
        <taxon>Meloidogyne</taxon>
    </lineage>
</organism>
<proteinExistence type="predicted"/>
<name>A0A915NMQ9_9BILA</name>
<evidence type="ECO:0000313" key="1">
    <source>
        <dbReference type="Proteomes" id="UP000887560"/>
    </source>
</evidence>
<protein>
    <submittedName>
        <fullName evidence="2">Uncharacterized protein</fullName>
    </submittedName>
</protein>
<dbReference type="Proteomes" id="UP000887560">
    <property type="component" value="Unplaced"/>
</dbReference>
<dbReference type="WBParaSite" id="scf7180000419113.g3396">
    <property type="protein sequence ID" value="scf7180000419113.g3396"/>
    <property type="gene ID" value="scf7180000419113.g3396"/>
</dbReference>
<sequence>MPPNNNNIIPISPLLDNSLDLEDYDALFFNNTDLLEHNHQQQIFDEDFYGDSASFLFQNATEEQKRASLF</sequence>